<keyword evidence="2" id="KW-1185">Reference proteome</keyword>
<comment type="caution">
    <text evidence="1">The sequence shown here is derived from an EMBL/GenBank/DDBJ whole genome shotgun (WGS) entry which is preliminary data.</text>
</comment>
<proteinExistence type="predicted"/>
<dbReference type="EMBL" id="JANTHZ010000004">
    <property type="protein sequence ID" value="MCS0495672.1"/>
    <property type="molecule type" value="Genomic_DNA"/>
</dbReference>
<evidence type="ECO:0000313" key="2">
    <source>
        <dbReference type="Proteomes" id="UP001151088"/>
    </source>
</evidence>
<reference evidence="1" key="1">
    <citation type="submission" date="2022-08" db="EMBL/GenBank/DDBJ databases">
        <authorList>
            <person name="Li F."/>
        </authorList>
    </citation>
    <scope>NUCLEOTIDE SEQUENCE</scope>
    <source>
        <strain evidence="1">MQZ15Z-1</strain>
    </source>
</reference>
<accession>A0A9X2PBD7</accession>
<dbReference type="AlphaFoldDB" id="A0A9X2PBD7"/>
<gene>
    <name evidence="1" type="ORF">NVS89_11230</name>
</gene>
<protein>
    <recommendedName>
        <fullName evidence="3">EthD domain-containing protein</fullName>
    </recommendedName>
</protein>
<evidence type="ECO:0008006" key="3">
    <source>
        <dbReference type="Google" id="ProtNLM"/>
    </source>
</evidence>
<dbReference type="Proteomes" id="UP001151088">
    <property type="component" value="Unassembled WGS sequence"/>
</dbReference>
<dbReference type="InterPro" id="IPR011008">
    <property type="entry name" value="Dimeric_a/b-barrel"/>
</dbReference>
<organism evidence="1 2">
    <name type="scientific">Ancylobacter mangrovi</name>
    <dbReference type="NCBI Taxonomy" id="2972472"/>
    <lineage>
        <taxon>Bacteria</taxon>
        <taxon>Pseudomonadati</taxon>
        <taxon>Pseudomonadota</taxon>
        <taxon>Alphaproteobacteria</taxon>
        <taxon>Hyphomicrobiales</taxon>
        <taxon>Xanthobacteraceae</taxon>
        <taxon>Ancylobacter</taxon>
    </lineage>
</organism>
<dbReference type="RefSeq" id="WP_258732838.1">
    <property type="nucleotide sequence ID" value="NZ_JANTHZ010000004.1"/>
</dbReference>
<sequence length="194" mass="21629">MSKKGFLLVLMQPPPAFEEEFNAWYDTEHVPDRLAVDGFESGRRYVCLDGHPKYLAMYDMENEAVLETEAYRRVSGERASPWTKRVTGRVSVYRSIGEQLYPGGELTRPTPRSVLMRFSGTPDGLADAVVAGARATFEGRVNTLQLRVFAYHRDGVVDFLVLAGLKVPEEIALDMGAFGEAAGHLDMVNSYALY</sequence>
<evidence type="ECO:0000313" key="1">
    <source>
        <dbReference type="EMBL" id="MCS0495672.1"/>
    </source>
</evidence>
<dbReference type="SUPFAM" id="SSF54909">
    <property type="entry name" value="Dimeric alpha+beta barrel"/>
    <property type="match status" value="1"/>
</dbReference>
<name>A0A9X2PBD7_9HYPH</name>